<dbReference type="GeneID" id="101859618"/>
<dbReference type="InterPro" id="IPR051259">
    <property type="entry name" value="rRNA_Methyltransferase"/>
</dbReference>
<dbReference type="PANTHER" id="PTHR43191">
    <property type="entry name" value="RRNA METHYLTRANSFERASE 3"/>
    <property type="match status" value="1"/>
</dbReference>
<gene>
    <name evidence="6" type="primary">LOC101859618</name>
</gene>
<dbReference type="PANTHER" id="PTHR43191:SF2">
    <property type="entry name" value="RRNA METHYLTRANSFERASE 3, MITOCHONDRIAL"/>
    <property type="match status" value="1"/>
</dbReference>
<dbReference type="SUPFAM" id="SSF55315">
    <property type="entry name" value="L30e-like"/>
    <property type="match status" value="1"/>
</dbReference>
<keyword evidence="2" id="KW-0808">Transferase</keyword>
<sequence>MSLASKLIFNTYRSTSLGAFCRSYSRHKRVTKRKDDHASDPRKSTRYPFVPGDPVQGDAIRSLAAGTNIAVRKNPKPTTTRTIQKIKSQTNLFRTDSGLQYEKIMEGDYRLGRTILAAKAGKSQGQDDTIVLEGTRLIRDALLLGAEPKFLYFTDPAVLDKLPAECLAGVGLMKILYRDMKTWSDTTTPSGLLGVFKKPHAGEVSVPRDQTLPITVVMDGLKDPGNAGTIIRTAAAVGCERVIAVRGTVNIWEGKVVRSAMGGHFSVPLHWGLSWAEVGGYVAEDSLVLLADTQDGRMLDRAFDHTMSLEELDKLGVQDEGVYGSDTDTEATEQSVQKAERQRERWAYPFHKVPMAVCDYSQLQLPPGGWGVGGVTPHTPPTVTPTPPSITLVLGGETQGLSGQAKKFAFDRYGQYVTIPMCPSVDSLNTAVAAGVILYELRRRLVQ</sequence>
<keyword evidence="1 6" id="KW-0489">Methyltransferase</keyword>
<dbReference type="InterPro" id="IPR029064">
    <property type="entry name" value="Ribosomal_eL30-like_sf"/>
</dbReference>
<dbReference type="GO" id="GO:0032259">
    <property type="term" value="P:methylation"/>
    <property type="evidence" value="ECO:0007669"/>
    <property type="project" value="UniProtKB-KW"/>
</dbReference>
<organism evidence="5 6">
    <name type="scientific">Aplysia californica</name>
    <name type="common">California sea hare</name>
    <dbReference type="NCBI Taxonomy" id="6500"/>
    <lineage>
        <taxon>Eukaryota</taxon>
        <taxon>Metazoa</taxon>
        <taxon>Spiralia</taxon>
        <taxon>Lophotrochozoa</taxon>
        <taxon>Mollusca</taxon>
        <taxon>Gastropoda</taxon>
        <taxon>Heterobranchia</taxon>
        <taxon>Euthyneura</taxon>
        <taxon>Tectipleura</taxon>
        <taxon>Aplysiida</taxon>
        <taxon>Aplysioidea</taxon>
        <taxon>Aplysiidae</taxon>
        <taxon>Aplysia</taxon>
    </lineage>
</organism>
<dbReference type="Proteomes" id="UP000694888">
    <property type="component" value="Unplaced"/>
</dbReference>
<dbReference type="Gene3D" id="3.40.1280.10">
    <property type="match status" value="1"/>
</dbReference>
<feature type="region of interest" description="Disordered" evidence="3">
    <location>
        <begin position="28"/>
        <end position="51"/>
    </location>
</feature>
<accession>A0ABM1AEC7</accession>
<name>A0ABM1AEC7_APLCA</name>
<evidence type="ECO:0000259" key="4">
    <source>
        <dbReference type="Pfam" id="PF00588"/>
    </source>
</evidence>
<dbReference type="RefSeq" id="XP_012946066.1">
    <property type="nucleotide sequence ID" value="XM_013090612.2"/>
</dbReference>
<dbReference type="SUPFAM" id="SSF75217">
    <property type="entry name" value="alpha/beta knot"/>
    <property type="match status" value="1"/>
</dbReference>
<dbReference type="InterPro" id="IPR001537">
    <property type="entry name" value="SpoU_MeTrfase"/>
</dbReference>
<proteinExistence type="predicted"/>
<dbReference type="InterPro" id="IPR029026">
    <property type="entry name" value="tRNA_m1G_MTases_N"/>
</dbReference>
<protein>
    <submittedName>
        <fullName evidence="6">rRNA methyltransferase 3, mitochondrial</fullName>
    </submittedName>
</protein>
<evidence type="ECO:0000256" key="1">
    <source>
        <dbReference type="ARBA" id="ARBA00022603"/>
    </source>
</evidence>
<reference evidence="6" key="1">
    <citation type="submission" date="2025-08" db="UniProtKB">
        <authorList>
            <consortium name="RefSeq"/>
        </authorList>
    </citation>
    <scope>IDENTIFICATION</scope>
</reference>
<feature type="domain" description="tRNA/rRNA methyltransferase SpoU type" evidence="4">
    <location>
        <begin position="386"/>
        <end position="439"/>
    </location>
</feature>
<evidence type="ECO:0000313" key="5">
    <source>
        <dbReference type="Proteomes" id="UP000694888"/>
    </source>
</evidence>
<dbReference type="Gene3D" id="3.30.1330.30">
    <property type="match status" value="1"/>
</dbReference>
<evidence type="ECO:0000313" key="6">
    <source>
        <dbReference type="RefSeq" id="XP_012946066.1"/>
    </source>
</evidence>
<evidence type="ECO:0000256" key="3">
    <source>
        <dbReference type="SAM" id="MobiDB-lite"/>
    </source>
</evidence>
<dbReference type="GO" id="GO:0008168">
    <property type="term" value="F:methyltransferase activity"/>
    <property type="evidence" value="ECO:0007669"/>
    <property type="project" value="UniProtKB-KW"/>
</dbReference>
<feature type="compositionally biased region" description="Basic and acidic residues" evidence="3">
    <location>
        <begin position="33"/>
        <end position="43"/>
    </location>
</feature>
<dbReference type="Pfam" id="PF00588">
    <property type="entry name" value="SpoU_methylase"/>
    <property type="match status" value="2"/>
</dbReference>
<dbReference type="InterPro" id="IPR029028">
    <property type="entry name" value="Alpha/beta_knot_MTases"/>
</dbReference>
<keyword evidence="5" id="KW-1185">Reference proteome</keyword>
<evidence type="ECO:0000256" key="2">
    <source>
        <dbReference type="ARBA" id="ARBA00022679"/>
    </source>
</evidence>
<feature type="domain" description="tRNA/rRNA methyltransferase SpoU type" evidence="4">
    <location>
        <begin position="214"/>
        <end position="299"/>
    </location>
</feature>